<evidence type="ECO:0000313" key="1">
    <source>
        <dbReference type="EMBL" id="MDU0372028.1"/>
    </source>
</evidence>
<comment type="caution">
    <text evidence="1">The sequence shown here is derived from an EMBL/GenBank/DDBJ whole genome shotgun (WGS) entry which is preliminary data.</text>
</comment>
<dbReference type="EMBL" id="JAWDJT010000012">
    <property type="protein sequence ID" value="MDU0372028.1"/>
    <property type="molecule type" value="Genomic_DNA"/>
</dbReference>
<name>A0ABU3TKY0_9BACT</name>
<sequence>MVTDSVLFQRYLFPDEQEVRWQSRILLTRAGEPGREQSRVLIVAEWPRQDDGTRVALPQLPDVLESLATKLGDYFSLQATRFELLLSRQPIQAGMLRLDLLQQVSFDGTERQEFCLIRYRRPRLLPAAEALRQAWPDAFLPVALSSGLIPLPMPRKQVPHQSPASLQEMPDLEAILTAHRVSLRKTREQLGIVDMRTLKARLAEPGRLTCAQVDQLAQLLGRPASELLAWVLTVALPPAEMTQLPVQGREITCAQLKLVGELVGIPVDQLLQRILSVHILPS</sequence>
<dbReference type="RefSeq" id="WP_315999486.1">
    <property type="nucleotide sequence ID" value="NZ_JAWDJT010000012.1"/>
</dbReference>
<keyword evidence="2" id="KW-1185">Reference proteome</keyword>
<reference evidence="1 2" key="1">
    <citation type="submission" date="2023-10" db="EMBL/GenBank/DDBJ databases">
        <title>Hymenobacter endophyticus sp. nov., an isolate from the leaf tissues of wheat.</title>
        <authorList>
            <person name="Dai Y."/>
        </authorList>
    </citation>
    <scope>NUCLEOTIDE SEQUENCE [LARGE SCALE GENOMIC DNA]</scope>
    <source>
        <strain evidence="1 2">ZK17L-C2</strain>
    </source>
</reference>
<gene>
    <name evidence="1" type="ORF">ROI90_16605</name>
</gene>
<accession>A0ABU3TKY0</accession>
<organism evidence="1 2">
    <name type="scientific">Hymenobacter endophyticus</name>
    <dbReference type="NCBI Taxonomy" id="3076335"/>
    <lineage>
        <taxon>Bacteria</taxon>
        <taxon>Pseudomonadati</taxon>
        <taxon>Bacteroidota</taxon>
        <taxon>Cytophagia</taxon>
        <taxon>Cytophagales</taxon>
        <taxon>Hymenobacteraceae</taxon>
        <taxon>Hymenobacter</taxon>
    </lineage>
</organism>
<evidence type="ECO:0008006" key="3">
    <source>
        <dbReference type="Google" id="ProtNLM"/>
    </source>
</evidence>
<dbReference type="Proteomes" id="UP001250698">
    <property type="component" value="Unassembled WGS sequence"/>
</dbReference>
<proteinExistence type="predicted"/>
<protein>
    <recommendedName>
        <fullName evidence="3">HTH cro/C1-type domain-containing protein</fullName>
    </recommendedName>
</protein>
<evidence type="ECO:0000313" key="2">
    <source>
        <dbReference type="Proteomes" id="UP001250698"/>
    </source>
</evidence>